<evidence type="ECO:0000256" key="5">
    <source>
        <dbReference type="PIRSR" id="PIRSR005054-1"/>
    </source>
</evidence>
<evidence type="ECO:0000256" key="2">
    <source>
        <dbReference type="ARBA" id="ARBA00022884"/>
    </source>
</evidence>
<dbReference type="GO" id="GO:0051607">
    <property type="term" value="P:defense response to virus"/>
    <property type="evidence" value="ECO:0007669"/>
    <property type="project" value="UniProtKB-KW"/>
</dbReference>
<dbReference type="EMBL" id="PHFL01000060">
    <property type="protein sequence ID" value="RFM23635.1"/>
    <property type="molecule type" value="Genomic_DNA"/>
</dbReference>
<feature type="site" description="Transition state stabilizer" evidence="5">
    <location>
        <position position="58"/>
    </location>
</feature>
<dbReference type="Pfam" id="PF01881">
    <property type="entry name" value="Cas_Cas6_C"/>
    <property type="match status" value="1"/>
</dbReference>
<dbReference type="PIRSF" id="PIRSF005054">
    <property type="entry name" value="PF1131"/>
    <property type="match status" value="1"/>
</dbReference>
<dbReference type="InterPro" id="IPR045747">
    <property type="entry name" value="CRISPR-assoc_prot_Cas6_N_sf"/>
</dbReference>
<evidence type="ECO:0000259" key="7">
    <source>
        <dbReference type="Pfam" id="PF01881"/>
    </source>
</evidence>
<dbReference type="PANTHER" id="PTHR36984:SF1">
    <property type="entry name" value="CRISPR-ASSOCIATED ENDORIBONUCLEASE CAS6 1"/>
    <property type="match status" value="1"/>
</dbReference>
<dbReference type="Gene3D" id="3.30.70.1890">
    <property type="match status" value="1"/>
</dbReference>
<accession>A0A395LYQ7</accession>
<keyword evidence="2" id="KW-0694">RNA-binding</keyword>
<dbReference type="NCBIfam" id="TIGR01877">
    <property type="entry name" value="cas_cas6"/>
    <property type="match status" value="1"/>
</dbReference>
<comment type="similarity">
    <text evidence="1 4">Belongs to the CRISPR-associated protein Cas6/Cse3/CasE family.</text>
</comment>
<dbReference type="GO" id="GO:0003723">
    <property type="term" value="F:RNA binding"/>
    <property type="evidence" value="ECO:0007669"/>
    <property type="project" value="UniProtKB-KW"/>
</dbReference>
<comment type="caution">
    <text evidence="8">The sequence shown here is derived from an EMBL/GenBank/DDBJ whole genome shotgun (WGS) entry which is preliminary data.</text>
</comment>
<dbReference type="GO" id="GO:0016788">
    <property type="term" value="F:hydrolase activity, acting on ester bonds"/>
    <property type="evidence" value="ECO:0007669"/>
    <property type="project" value="InterPro"/>
</dbReference>
<dbReference type="InterPro" id="IPR010156">
    <property type="entry name" value="CRISPR-assoc_prot_Cas6"/>
</dbReference>
<dbReference type="InterPro" id="IPR049435">
    <property type="entry name" value="Cas_Cas6_C"/>
</dbReference>
<feature type="active site" description="Proton acceptor" evidence="6">
    <location>
        <position position="29"/>
    </location>
</feature>
<proteinExistence type="inferred from homology"/>
<evidence type="ECO:0000256" key="1">
    <source>
        <dbReference type="ARBA" id="ARBA00005937"/>
    </source>
</evidence>
<evidence type="ECO:0000256" key="6">
    <source>
        <dbReference type="PIRSR" id="PIRSR005054-50"/>
    </source>
</evidence>
<evidence type="ECO:0000256" key="3">
    <source>
        <dbReference type="ARBA" id="ARBA00023118"/>
    </source>
</evidence>
<evidence type="ECO:0000256" key="4">
    <source>
        <dbReference type="PIRNR" id="PIRNR005054"/>
    </source>
</evidence>
<gene>
    <name evidence="8" type="primary">cas6</name>
    <name evidence="8" type="ORF">D0433_09705</name>
</gene>
<feature type="active site" description="Proton donor" evidence="6">
    <location>
        <position position="44"/>
    </location>
</feature>
<dbReference type="Proteomes" id="UP000266389">
    <property type="component" value="Unassembled WGS sequence"/>
</dbReference>
<reference evidence="8 9" key="1">
    <citation type="journal article" date="2011" name="ISME J.">
        <title>Community ecology of hot spring cyanobacterial mats: predominant populations and their functional potential.</title>
        <authorList>
            <person name="Klatt C.G."/>
            <person name="Wood J.M."/>
            <person name="Rusch D.B."/>
            <person name="Bateson M.M."/>
            <person name="Hamamura N."/>
            <person name="Heidelberg J.F."/>
            <person name="Grossman A.R."/>
            <person name="Bhaya D."/>
            <person name="Cohan F.M."/>
            <person name="Kuhl M."/>
            <person name="Bryant D.A."/>
            <person name="Ward D.M."/>
        </authorList>
    </citation>
    <scope>NUCLEOTIDE SEQUENCE [LARGE SCALE GENOMIC DNA]</scope>
    <source>
        <strain evidence="8">OS</strain>
    </source>
</reference>
<dbReference type="Pfam" id="PF21350">
    <property type="entry name" value="Cas6_I-A"/>
    <property type="match status" value="1"/>
</dbReference>
<feature type="domain" description="CRISPR associated protein Cas6 C-terminal" evidence="7">
    <location>
        <begin position="125"/>
        <end position="257"/>
    </location>
</feature>
<name>A0A395LYQ7_9BACT</name>
<sequence>MRLKLTLIQERRKESLPVSTNYYICAAIYRALERSSPEFSGLMHRRGYSSPEGRRKFKLFTFSNLNVPERKIEGTRLISFSKKISLMISSPVEDFLQHLVTGLFLDGYFFIEHARFRKGDIQTLPDPEFSETMEFSMLSPMVVSVMRPDRSKEFLKYNDERLPTVVLKNLLAKYQAIHGHSFEGDVSTFAIRFSEKYLTRRQGKVEKLIKIHEGRAEETHIKAILCPFTITAPIELIKVGYDCGFGEKNSVGFGMVKA</sequence>
<organism evidence="8 9">
    <name type="scientific">Candidatus Thermochlorobacter aerophilus</name>
    <dbReference type="NCBI Taxonomy" id="1868324"/>
    <lineage>
        <taxon>Bacteria</taxon>
        <taxon>Pseudomonadati</taxon>
        <taxon>Chlorobiota</taxon>
        <taxon>Chlorobiia</taxon>
        <taxon>Chlorobiales</taxon>
        <taxon>Candidatus Thermochlorobacteriaceae</taxon>
        <taxon>Candidatus Thermochlorobacter</taxon>
    </lineage>
</organism>
<dbReference type="PANTHER" id="PTHR36984">
    <property type="entry name" value="CRISPR-ASSOCIATED ENDORIBONUCLEASE CAS6 1"/>
    <property type="match status" value="1"/>
</dbReference>
<comment type="function">
    <text evidence="4">CRISPR (clustered regularly interspaced short palindromic repeat), is an adaptive immune system that provides protection against mobile genetic elements (viruses, transposable elements and conjugative plasmids). CRISPR clusters contain sequences complementary to antecedent mobile elements and target invading nucleic acids. CRISPR clusters are transcribed and processed into CRISPR RNA (crRNA).</text>
</comment>
<keyword evidence="3" id="KW-0051">Antiviral defense</keyword>
<dbReference type="CDD" id="cd21140">
    <property type="entry name" value="Cas6_I-like"/>
    <property type="match status" value="1"/>
</dbReference>
<evidence type="ECO:0000313" key="9">
    <source>
        <dbReference type="Proteomes" id="UP000266389"/>
    </source>
</evidence>
<evidence type="ECO:0000313" key="8">
    <source>
        <dbReference type="EMBL" id="RFM23635.1"/>
    </source>
</evidence>
<dbReference type="AlphaFoldDB" id="A0A395LYQ7"/>
<dbReference type="Gene3D" id="3.30.70.1900">
    <property type="match status" value="1"/>
</dbReference>
<protein>
    <recommendedName>
        <fullName evidence="4">CRISPR-associated endoribonuclease</fullName>
    </recommendedName>
</protein>